<keyword evidence="1" id="KW-0808">Transferase</keyword>
<keyword evidence="2 5" id="KW-0418">Kinase</keyword>
<evidence type="ECO:0000313" key="4">
    <source>
        <dbReference type="EMBL" id="QJT10665.1"/>
    </source>
</evidence>
<dbReference type="Gene3D" id="3.40.1190.20">
    <property type="match status" value="1"/>
</dbReference>
<dbReference type="InterPro" id="IPR029056">
    <property type="entry name" value="Ribokinase-like"/>
</dbReference>
<name>A0A6P1ZHZ5_9BACT</name>
<reference evidence="5 6" key="1">
    <citation type="submission" date="2018-06" db="EMBL/GenBank/DDBJ databases">
        <title>Complete genome of Desulfovibrio marinus P48SEP.</title>
        <authorList>
            <person name="Crispim J.S."/>
            <person name="Vidigal P.M.P."/>
            <person name="Silva L.C.F."/>
            <person name="Araujo L.C."/>
            <person name="Laguardia C.N."/>
            <person name="Dias R.S."/>
            <person name="Sousa M.P."/>
            <person name="Paula S.O."/>
            <person name="Silva C."/>
        </authorList>
    </citation>
    <scope>NUCLEOTIDE SEQUENCE [LARGE SCALE GENOMIC DNA]</scope>
    <source>
        <strain evidence="5 6">P48SEP</strain>
    </source>
</reference>
<evidence type="ECO:0000259" key="3">
    <source>
        <dbReference type="Pfam" id="PF00294"/>
    </source>
</evidence>
<dbReference type="InterPro" id="IPR011611">
    <property type="entry name" value="PfkB_dom"/>
</dbReference>
<dbReference type="InterPro" id="IPR002173">
    <property type="entry name" value="Carboh/pur_kinase_PfkB_CS"/>
</dbReference>
<dbReference type="Proteomes" id="UP000503251">
    <property type="component" value="Chromosome"/>
</dbReference>
<dbReference type="EMBL" id="CP039543">
    <property type="protein sequence ID" value="QJT10665.1"/>
    <property type="molecule type" value="Genomic_DNA"/>
</dbReference>
<sequence length="311" mass="33900">MAIYISGSVAFDRIMTFPGKFSDHILPDKLHILNVCFLVDGLTEKFGGTAGNIAYTLSLLGKEPTVISCCGRDFGPYEKHMRKLGMPLDGIRVIDEELTAGAYITTDKQDNQITGFNPGAMKQSAKFTIDPVHIEKTWAICSPGNVEDMLSLPERYKECGIPYIFDPGQQITAIDGKDLAKAINGATILIANDYEMEMIRKNTGLSMAEIRERADTVIVTLGEKGSVIYGENGETEVPSAPVKQVLDPTGAGDSYRAGLIYGLTEGLDMETSCRIGAICAAYCVEQHGTQEHTLTLDACKERYGRSFGSTW</sequence>
<gene>
    <name evidence="5" type="ORF">DQK91_09390</name>
    <name evidence="4" type="ORF">E8L03_17855</name>
</gene>
<feature type="domain" description="Carbohydrate kinase PfkB" evidence="3">
    <location>
        <begin position="39"/>
        <end position="292"/>
    </location>
</feature>
<dbReference type="EMBL" id="QMIF01000005">
    <property type="protein sequence ID" value="TVM34106.1"/>
    <property type="molecule type" value="Genomic_DNA"/>
</dbReference>
<proteinExistence type="predicted"/>
<dbReference type="OrthoDB" id="9779730at2"/>
<organism evidence="5 6">
    <name type="scientific">Oceanidesulfovibrio marinus</name>
    <dbReference type="NCBI Taxonomy" id="370038"/>
    <lineage>
        <taxon>Bacteria</taxon>
        <taxon>Pseudomonadati</taxon>
        <taxon>Thermodesulfobacteriota</taxon>
        <taxon>Desulfovibrionia</taxon>
        <taxon>Desulfovibrionales</taxon>
        <taxon>Desulfovibrionaceae</taxon>
        <taxon>Oceanidesulfovibrio</taxon>
    </lineage>
</organism>
<dbReference type="GO" id="GO:0016301">
    <property type="term" value="F:kinase activity"/>
    <property type="evidence" value="ECO:0007669"/>
    <property type="project" value="UniProtKB-KW"/>
</dbReference>
<dbReference type="PROSITE" id="PS00584">
    <property type="entry name" value="PFKB_KINASES_2"/>
    <property type="match status" value="1"/>
</dbReference>
<dbReference type="CDD" id="cd01942">
    <property type="entry name" value="ribokinase_group_A"/>
    <property type="match status" value="1"/>
</dbReference>
<evidence type="ECO:0000313" key="5">
    <source>
        <dbReference type="EMBL" id="TVM34106.1"/>
    </source>
</evidence>
<dbReference type="AlphaFoldDB" id="A0A6P1ZHZ5"/>
<dbReference type="RefSeq" id="WP_144305104.1">
    <property type="nucleotide sequence ID" value="NZ_CP039543.1"/>
</dbReference>
<dbReference type="PANTHER" id="PTHR10584">
    <property type="entry name" value="SUGAR KINASE"/>
    <property type="match status" value="1"/>
</dbReference>
<evidence type="ECO:0000313" key="7">
    <source>
        <dbReference type="Proteomes" id="UP000503251"/>
    </source>
</evidence>
<dbReference type="SUPFAM" id="SSF53613">
    <property type="entry name" value="Ribokinase-like"/>
    <property type="match status" value="1"/>
</dbReference>
<evidence type="ECO:0000313" key="6">
    <source>
        <dbReference type="Proteomes" id="UP000434052"/>
    </source>
</evidence>
<accession>A0A6P1ZHZ5</accession>
<evidence type="ECO:0000256" key="1">
    <source>
        <dbReference type="ARBA" id="ARBA00022679"/>
    </source>
</evidence>
<dbReference type="Pfam" id="PF00294">
    <property type="entry name" value="PfkB"/>
    <property type="match status" value="1"/>
</dbReference>
<dbReference type="PROSITE" id="PS00583">
    <property type="entry name" value="PFKB_KINASES_1"/>
    <property type="match status" value="1"/>
</dbReference>
<reference evidence="4 7" key="2">
    <citation type="submission" date="2019-04" db="EMBL/GenBank/DDBJ databases">
        <title>Isolation and culture of sulfate reducing bacteria from the cold seep of the South China Sea.</title>
        <authorList>
            <person name="Sun C."/>
            <person name="Liu R."/>
        </authorList>
    </citation>
    <scope>NUCLEOTIDE SEQUENCE [LARGE SCALE GENOMIC DNA]</scope>
    <source>
        <strain evidence="4 7">CS1</strain>
    </source>
</reference>
<dbReference type="PANTHER" id="PTHR10584:SF166">
    <property type="entry name" value="RIBOKINASE"/>
    <property type="match status" value="1"/>
</dbReference>
<keyword evidence="7" id="KW-1185">Reference proteome</keyword>
<dbReference type="Proteomes" id="UP000434052">
    <property type="component" value="Unassembled WGS sequence"/>
</dbReference>
<evidence type="ECO:0000256" key="2">
    <source>
        <dbReference type="ARBA" id="ARBA00022777"/>
    </source>
</evidence>
<protein>
    <submittedName>
        <fullName evidence="5">Carbohydrate kinase family protein</fullName>
    </submittedName>
</protein>